<gene>
    <name evidence="2" type="primary">Hypp7759</name>
    <name evidence="2" type="ORF">BLAG_LOCUS8598</name>
</gene>
<organism evidence="2 3">
    <name type="scientific">Branchiostoma lanceolatum</name>
    <name type="common">Common lancelet</name>
    <name type="synonym">Amphioxus lanceolatum</name>
    <dbReference type="NCBI Taxonomy" id="7740"/>
    <lineage>
        <taxon>Eukaryota</taxon>
        <taxon>Metazoa</taxon>
        <taxon>Chordata</taxon>
        <taxon>Cephalochordata</taxon>
        <taxon>Leptocardii</taxon>
        <taxon>Amphioxiformes</taxon>
        <taxon>Branchiostomatidae</taxon>
        <taxon>Branchiostoma</taxon>
    </lineage>
</organism>
<evidence type="ECO:0000313" key="3">
    <source>
        <dbReference type="Proteomes" id="UP000838412"/>
    </source>
</evidence>
<protein>
    <submittedName>
        <fullName evidence="2">Hypp7759 protein</fullName>
    </submittedName>
</protein>
<evidence type="ECO:0000256" key="1">
    <source>
        <dbReference type="SAM" id="MobiDB-lite"/>
    </source>
</evidence>
<dbReference type="PANTHER" id="PTHR43372:SF4">
    <property type="entry name" value="FATTY-ACID AMIDE HYDROLASE 2"/>
    <property type="match status" value="1"/>
</dbReference>
<dbReference type="PANTHER" id="PTHR43372">
    <property type="entry name" value="FATTY-ACID AMIDE HYDROLASE"/>
    <property type="match status" value="1"/>
</dbReference>
<dbReference type="GO" id="GO:0012505">
    <property type="term" value="C:endomembrane system"/>
    <property type="evidence" value="ECO:0007669"/>
    <property type="project" value="TreeGrafter"/>
</dbReference>
<dbReference type="AlphaFoldDB" id="A0A8J9Z3S6"/>
<accession>A0A8J9Z3S6</accession>
<feature type="compositionally biased region" description="Basic and acidic residues" evidence="1">
    <location>
        <begin position="187"/>
        <end position="198"/>
    </location>
</feature>
<dbReference type="EMBL" id="OV696700">
    <property type="protein sequence ID" value="CAH1246649.1"/>
    <property type="molecule type" value="Genomic_DNA"/>
</dbReference>
<keyword evidence="3" id="KW-1185">Reference proteome</keyword>
<dbReference type="Proteomes" id="UP000838412">
    <property type="component" value="Chromosome 15"/>
</dbReference>
<evidence type="ECO:0000313" key="2">
    <source>
        <dbReference type="EMBL" id="CAH1246649.1"/>
    </source>
</evidence>
<feature type="region of interest" description="Disordered" evidence="1">
    <location>
        <begin position="128"/>
        <end position="162"/>
    </location>
</feature>
<name>A0A8J9Z3S6_BRALA</name>
<proteinExistence type="predicted"/>
<dbReference type="OrthoDB" id="7362285at2759"/>
<sequence length="332" mass="36472">MDCLPTEVVSNLCLETYSDEDIEAAKKLLFEVCKPSERQIKRQGTNKSATNMTDILRILHSMDPPSVPIFVSATLHLPAIDFEHVDITVCLQELRIMRQEMKGIRDVSIDSAKLHDELASLRREIADLKNRADPAPPPRKATYAEAASDPLRSSPQVRRAPPAAEPICVEVQDGGLATAPKSLPADASHKQVRKEPSRHSSRTSRRGSALGGSSEPGSDGFQLVQKRKTRPRAVVGTAKTSTLSAVRVRPAEIFVTRLEPHTQCKDVEQHLSKTVSQKCVISCTKLQTKYDSYSSFRVTVESDALPEVLAPSCWPSGVLVRRFHGARPSGPP</sequence>
<dbReference type="InterPro" id="IPR052739">
    <property type="entry name" value="FAAH2"/>
</dbReference>
<reference evidence="2" key="1">
    <citation type="submission" date="2022-01" db="EMBL/GenBank/DDBJ databases">
        <authorList>
            <person name="Braso-Vives M."/>
        </authorList>
    </citation>
    <scope>NUCLEOTIDE SEQUENCE</scope>
</reference>
<feature type="region of interest" description="Disordered" evidence="1">
    <location>
        <begin position="178"/>
        <end position="236"/>
    </location>
</feature>